<protein>
    <submittedName>
        <fullName evidence="2">Glycosyl transferase, group 2 family</fullName>
    </submittedName>
</protein>
<dbReference type="Gene3D" id="3.90.550.10">
    <property type="entry name" value="Spore Coat Polysaccharide Biosynthesis Protein SpsA, Chain A"/>
    <property type="match status" value="1"/>
</dbReference>
<dbReference type="PANTHER" id="PTHR43179">
    <property type="entry name" value="RHAMNOSYLTRANSFERASE WBBL"/>
    <property type="match status" value="1"/>
</dbReference>
<gene>
    <name evidence="2" type="ORF">MNBD_NITROSPINAE03-1358</name>
</gene>
<dbReference type="PANTHER" id="PTHR43179:SF7">
    <property type="entry name" value="RHAMNOSYLTRANSFERASE WBBL"/>
    <property type="match status" value="1"/>
</dbReference>
<sequence length="358" mass="39531">MTSLIIPVKGRVRLTLSCLTSLKENDLRNLKEIIIVDNNSDHTTAKALEEFSWSKIKIVRTQKPLNFAESCNLGAKTASGDIIGFMNNDITISEGWLETMLEAQSINGGVVGARLLYPDGRVQHGGEVLPLWGIPFIGGTGAPGDDLRYDGARERWAVIAALMFVSRDLFERVGGFDEGYIFGIEDVDFCLKVRGMGEKVVCVGSCRVTHHESGTLSGLPDKRRNEWLRLNMEKFTARWSELIERLTARYVENLKKSGVNRVALHGTGAAGLRSLEILQKGEVMVTAFLDSGAGRKSKSLKGIPIINIEDALNDADCILIATQSQWEVEKRLKSFGLETMTRDIELADTGWKPGDYIA</sequence>
<dbReference type="CDD" id="cd04186">
    <property type="entry name" value="GT_2_like_c"/>
    <property type="match status" value="1"/>
</dbReference>
<dbReference type="Pfam" id="PF00535">
    <property type="entry name" value="Glycos_transf_2"/>
    <property type="match status" value="1"/>
</dbReference>
<organism evidence="2">
    <name type="scientific">hydrothermal vent metagenome</name>
    <dbReference type="NCBI Taxonomy" id="652676"/>
    <lineage>
        <taxon>unclassified sequences</taxon>
        <taxon>metagenomes</taxon>
        <taxon>ecological metagenomes</taxon>
    </lineage>
</organism>
<dbReference type="AlphaFoldDB" id="A0A3B1BIV3"/>
<evidence type="ECO:0000313" key="2">
    <source>
        <dbReference type="EMBL" id="VAX18276.1"/>
    </source>
</evidence>
<feature type="domain" description="Glycosyltransferase 2-like" evidence="1">
    <location>
        <begin position="3"/>
        <end position="121"/>
    </location>
</feature>
<dbReference type="InterPro" id="IPR001173">
    <property type="entry name" value="Glyco_trans_2-like"/>
</dbReference>
<dbReference type="InterPro" id="IPR029044">
    <property type="entry name" value="Nucleotide-diphossugar_trans"/>
</dbReference>
<proteinExistence type="predicted"/>
<reference evidence="2" key="1">
    <citation type="submission" date="2018-06" db="EMBL/GenBank/DDBJ databases">
        <authorList>
            <person name="Zhirakovskaya E."/>
        </authorList>
    </citation>
    <scope>NUCLEOTIDE SEQUENCE</scope>
</reference>
<dbReference type="GO" id="GO:0016740">
    <property type="term" value="F:transferase activity"/>
    <property type="evidence" value="ECO:0007669"/>
    <property type="project" value="UniProtKB-KW"/>
</dbReference>
<keyword evidence="2" id="KW-0808">Transferase</keyword>
<dbReference type="EMBL" id="UOGB01000104">
    <property type="protein sequence ID" value="VAX18276.1"/>
    <property type="molecule type" value="Genomic_DNA"/>
</dbReference>
<accession>A0A3B1BIV3</accession>
<name>A0A3B1BIV3_9ZZZZ</name>
<evidence type="ECO:0000259" key="1">
    <source>
        <dbReference type="Pfam" id="PF00535"/>
    </source>
</evidence>
<dbReference type="SUPFAM" id="SSF53448">
    <property type="entry name" value="Nucleotide-diphospho-sugar transferases"/>
    <property type="match status" value="1"/>
</dbReference>